<feature type="compositionally biased region" description="Basic residues" evidence="1">
    <location>
        <begin position="1"/>
        <end position="15"/>
    </location>
</feature>
<accession>A0A9N7Z6Y8</accession>
<sequence>MECPPARHRGAHHRQLTSSSRRSEPLISADTRYRGKIIRVFDARVEASEGRVKAPLPAQSRPACRDPPRPLGGVQATSGENNSTCVFSKDKTEVEERLQSYGQRLDIHWTLIAGQYIEGRGRPVRLSASILRSRLRRRGARAVCAVRLPGDCATLQECGKMEEAEVVCEVICWKPWPHRHPVLSSRCRRHIWCVIVAVDEAPGGDSASEEALLGLIKCKEDPLIPDGKLEWLDHITEQRRKSCLSLRCRLSPPASAREASGRMCARLYVMLRKKAPRAVHAYNHHPTHLLHSAVRSP</sequence>
<evidence type="ECO:0000313" key="3">
    <source>
        <dbReference type="Proteomes" id="UP001153269"/>
    </source>
</evidence>
<keyword evidence="3" id="KW-1185">Reference proteome</keyword>
<protein>
    <submittedName>
        <fullName evidence="2">Uncharacterized protein</fullName>
    </submittedName>
</protein>
<feature type="region of interest" description="Disordered" evidence="1">
    <location>
        <begin position="1"/>
        <end position="28"/>
    </location>
</feature>
<dbReference type="AlphaFoldDB" id="A0A9N7Z6Y8"/>
<name>A0A9N7Z6Y8_PLEPL</name>
<dbReference type="EMBL" id="CADEAL010004114">
    <property type="protein sequence ID" value="CAB1452087.1"/>
    <property type="molecule type" value="Genomic_DNA"/>
</dbReference>
<gene>
    <name evidence="2" type="ORF">PLEPLA_LOCUS39826</name>
</gene>
<evidence type="ECO:0000256" key="1">
    <source>
        <dbReference type="SAM" id="MobiDB-lite"/>
    </source>
</evidence>
<reference evidence="2" key="1">
    <citation type="submission" date="2020-03" db="EMBL/GenBank/DDBJ databases">
        <authorList>
            <person name="Weist P."/>
        </authorList>
    </citation>
    <scope>NUCLEOTIDE SEQUENCE</scope>
</reference>
<organism evidence="2 3">
    <name type="scientific">Pleuronectes platessa</name>
    <name type="common">European plaice</name>
    <dbReference type="NCBI Taxonomy" id="8262"/>
    <lineage>
        <taxon>Eukaryota</taxon>
        <taxon>Metazoa</taxon>
        <taxon>Chordata</taxon>
        <taxon>Craniata</taxon>
        <taxon>Vertebrata</taxon>
        <taxon>Euteleostomi</taxon>
        <taxon>Actinopterygii</taxon>
        <taxon>Neopterygii</taxon>
        <taxon>Teleostei</taxon>
        <taxon>Neoteleostei</taxon>
        <taxon>Acanthomorphata</taxon>
        <taxon>Carangaria</taxon>
        <taxon>Pleuronectiformes</taxon>
        <taxon>Pleuronectoidei</taxon>
        <taxon>Pleuronectidae</taxon>
        <taxon>Pleuronectes</taxon>
    </lineage>
</organism>
<evidence type="ECO:0000313" key="2">
    <source>
        <dbReference type="EMBL" id="CAB1452087.1"/>
    </source>
</evidence>
<comment type="caution">
    <text evidence="2">The sequence shown here is derived from an EMBL/GenBank/DDBJ whole genome shotgun (WGS) entry which is preliminary data.</text>
</comment>
<dbReference type="Proteomes" id="UP001153269">
    <property type="component" value="Unassembled WGS sequence"/>
</dbReference>
<proteinExistence type="predicted"/>